<protein>
    <recommendedName>
        <fullName evidence="3">Solute-binding protein family 3/N-terminal domain-containing protein</fullName>
    </recommendedName>
</protein>
<accession>A0ABM8B556</accession>
<gene>
    <name evidence="4" type="ORF">SYK_33360</name>
</gene>
<evidence type="ECO:0000259" key="3">
    <source>
        <dbReference type="SMART" id="SM00062"/>
    </source>
</evidence>
<evidence type="ECO:0000313" key="4">
    <source>
        <dbReference type="EMBL" id="BDQ38976.1"/>
    </source>
</evidence>
<keyword evidence="2" id="KW-0812">Transmembrane</keyword>
<reference evidence="4 5" key="1">
    <citation type="submission" date="2022-08" db="EMBL/GenBank/DDBJ databases">
        <title>Genome Sequence of the sulphate-reducing bacterium, Pseudodesulfovibrio sp. SYK.</title>
        <authorList>
            <person name="Kondo R."/>
            <person name="Kataoka T."/>
        </authorList>
    </citation>
    <scope>NUCLEOTIDE SEQUENCE [LARGE SCALE GENOMIC DNA]</scope>
    <source>
        <strain evidence="4 5">SYK</strain>
    </source>
</reference>
<dbReference type="InterPro" id="IPR001638">
    <property type="entry name" value="Solute-binding_3/MltF_N"/>
</dbReference>
<keyword evidence="5" id="KW-1185">Reference proteome</keyword>
<dbReference type="SMART" id="SM00062">
    <property type="entry name" value="PBPb"/>
    <property type="match status" value="1"/>
</dbReference>
<proteinExistence type="predicted"/>
<dbReference type="SUPFAM" id="SSF53850">
    <property type="entry name" value="Periplasmic binding protein-like II"/>
    <property type="match status" value="1"/>
</dbReference>
<sequence length="277" mass="31099">MAFLFCYPSSSVAEDDPFGAYRSKGIIVAQESDMPPMSFVGPSGRPKGFIIDLWRKWSSETGVPVHFHLVEWAETLNAVREGKADVHGGLFYTAGRDRYLDYSSPFFVSRGVVLVVNGSAITDISQLRGKNVGVIDKSFYDALLREKYPALKPYPIENTTRLVEAAVNGEVEVVMGDYPTVMHQIGSMGKVRFFRVIEFVSDQYYRAAVAQGNEVLLTMIEKGLERIDKEERKVLFERWVVGGHTPSRSWLASTIVISVLSLGLALLVPFVFDRFRR</sequence>
<dbReference type="Gene3D" id="3.40.190.10">
    <property type="entry name" value="Periplasmic binding protein-like II"/>
    <property type="match status" value="2"/>
</dbReference>
<feature type="domain" description="Solute-binding protein family 3/N-terminal" evidence="3">
    <location>
        <begin position="25"/>
        <end position="243"/>
    </location>
</feature>
<keyword evidence="1" id="KW-0732">Signal</keyword>
<evidence type="ECO:0000313" key="5">
    <source>
        <dbReference type="Proteomes" id="UP001317742"/>
    </source>
</evidence>
<dbReference type="PANTHER" id="PTHR35936">
    <property type="entry name" value="MEMBRANE-BOUND LYTIC MUREIN TRANSGLYCOSYLASE F"/>
    <property type="match status" value="1"/>
</dbReference>
<dbReference type="Proteomes" id="UP001317742">
    <property type="component" value="Chromosome"/>
</dbReference>
<dbReference type="Pfam" id="PF00497">
    <property type="entry name" value="SBP_bac_3"/>
    <property type="match status" value="1"/>
</dbReference>
<keyword evidence="2" id="KW-1133">Transmembrane helix</keyword>
<name>A0ABM8B556_9BACT</name>
<evidence type="ECO:0000256" key="2">
    <source>
        <dbReference type="SAM" id="Phobius"/>
    </source>
</evidence>
<evidence type="ECO:0000256" key="1">
    <source>
        <dbReference type="ARBA" id="ARBA00022729"/>
    </source>
</evidence>
<feature type="transmembrane region" description="Helical" evidence="2">
    <location>
        <begin position="250"/>
        <end position="272"/>
    </location>
</feature>
<keyword evidence="2" id="KW-0472">Membrane</keyword>
<dbReference type="EMBL" id="AP026709">
    <property type="protein sequence ID" value="BDQ38976.1"/>
    <property type="molecule type" value="Genomic_DNA"/>
</dbReference>
<organism evidence="4 5">
    <name type="scientific">Pseudodesulfovibrio nedwellii</name>
    <dbReference type="NCBI Taxonomy" id="2973072"/>
    <lineage>
        <taxon>Bacteria</taxon>
        <taxon>Pseudomonadati</taxon>
        <taxon>Thermodesulfobacteriota</taxon>
        <taxon>Desulfovibrionia</taxon>
        <taxon>Desulfovibrionales</taxon>
        <taxon>Desulfovibrionaceae</taxon>
    </lineage>
</organism>